<dbReference type="EMBL" id="LT854255">
    <property type="protein sequence ID" value="SMR48190.1"/>
    <property type="molecule type" value="Genomic_DNA"/>
</dbReference>
<evidence type="ECO:0000313" key="3">
    <source>
        <dbReference type="EMBL" id="SMR48190.1"/>
    </source>
</evidence>
<accession>A0A2H1G3Q3</accession>
<proteinExistence type="predicted"/>
<keyword evidence="2" id="KW-0732">Signal</keyword>
<name>A0A2H1G3Q3_ZYMTR</name>
<sequence length="148" mass="16027">MKVRSVLAAFALVGATSAAPSIQNIEERQAPTCGVLGNDKGWYIYSQTGQTITNCYSLCQQRRAQRSSTLHVLRQGLCAPNDDYYSANDDDDSAGNVNDAADHHNNATDHDNATAEYDNAAADHHNLLRQANEQHDLAGVNDIQPSGK</sequence>
<evidence type="ECO:0000256" key="2">
    <source>
        <dbReference type="SAM" id="SignalP"/>
    </source>
</evidence>
<feature type="compositionally biased region" description="Basic and acidic residues" evidence="1">
    <location>
        <begin position="100"/>
        <end position="111"/>
    </location>
</feature>
<dbReference type="AlphaFoldDB" id="A0A2H1G3Q3"/>
<evidence type="ECO:0008006" key="5">
    <source>
        <dbReference type="Google" id="ProtNLM"/>
    </source>
</evidence>
<evidence type="ECO:0000313" key="4">
    <source>
        <dbReference type="Proteomes" id="UP000245764"/>
    </source>
</evidence>
<gene>
    <name evidence="3" type="ORF">ZT1E4_G3579</name>
</gene>
<feature type="region of interest" description="Disordered" evidence="1">
    <location>
        <begin position="83"/>
        <end position="111"/>
    </location>
</feature>
<protein>
    <recommendedName>
        <fullName evidence="5">WSC domain-containing protein</fullName>
    </recommendedName>
</protein>
<evidence type="ECO:0000256" key="1">
    <source>
        <dbReference type="SAM" id="MobiDB-lite"/>
    </source>
</evidence>
<feature type="chain" id="PRO_5013722508" description="WSC domain-containing protein" evidence="2">
    <location>
        <begin position="19"/>
        <end position="148"/>
    </location>
</feature>
<feature type="signal peptide" evidence="2">
    <location>
        <begin position="1"/>
        <end position="18"/>
    </location>
</feature>
<organism evidence="3 4">
    <name type="scientific">Zymoseptoria tritici ST99CH_1E4</name>
    <dbReference type="NCBI Taxonomy" id="1276532"/>
    <lineage>
        <taxon>Eukaryota</taxon>
        <taxon>Fungi</taxon>
        <taxon>Dikarya</taxon>
        <taxon>Ascomycota</taxon>
        <taxon>Pezizomycotina</taxon>
        <taxon>Dothideomycetes</taxon>
        <taxon>Dothideomycetidae</taxon>
        <taxon>Mycosphaerellales</taxon>
        <taxon>Mycosphaerellaceae</taxon>
        <taxon>Zymoseptoria</taxon>
    </lineage>
</organism>
<reference evidence="4" key="1">
    <citation type="submission" date="2017-05" db="EMBL/GenBank/DDBJ databases">
        <authorList>
            <person name="Song R."/>
            <person name="Chenine A.L."/>
            <person name="Ruprecht R.M."/>
        </authorList>
    </citation>
    <scope>NUCLEOTIDE SEQUENCE [LARGE SCALE GENOMIC DNA]</scope>
</reference>
<dbReference type="Proteomes" id="UP000245764">
    <property type="component" value="Chromosome 3"/>
</dbReference>